<comment type="caution">
    <text evidence="1">The sequence shown here is derived from an EMBL/GenBank/DDBJ whole genome shotgun (WGS) entry which is preliminary data.</text>
</comment>
<reference evidence="1" key="1">
    <citation type="journal article" date="2018" name="Genome Biol.">
        <title>SKESA: strategic k-mer extension for scrupulous assemblies.</title>
        <authorList>
            <person name="Souvorov A."/>
            <person name="Agarwala R."/>
            <person name="Lipman D.J."/>
        </authorList>
    </citation>
    <scope>NUCLEOTIDE SEQUENCE</scope>
    <source>
        <strain evidence="1">BCW_3452</strain>
    </source>
</reference>
<reference evidence="1" key="2">
    <citation type="submission" date="2019-01" db="EMBL/GenBank/DDBJ databases">
        <authorList>
            <consortium name="NCBI Pathogen Detection Project"/>
        </authorList>
    </citation>
    <scope>NUCLEOTIDE SEQUENCE</scope>
    <source>
        <strain evidence="1">BCW_3452</strain>
    </source>
</reference>
<gene>
    <name evidence="1" type="ORF">I7730_16245</name>
</gene>
<sequence length="111" mass="12758">MNNSKLVMNQDIVNLIKANPTCDKVVFITTDKQEFFPTKIDSDIKYYVEIVVNKEGNPLSSSELLSELEKDISERNDCMYLTVWVKEHDSRHLLVSSEIEGNTIKVFLDVC</sequence>
<accession>A0A8H9N1Y5</accession>
<dbReference type="Proteomes" id="UP000863257">
    <property type="component" value="Unassembled WGS sequence"/>
</dbReference>
<dbReference type="AlphaFoldDB" id="A0A8H9N1Y5"/>
<dbReference type="EMBL" id="DACRBY010000020">
    <property type="protein sequence ID" value="HAS8541335.1"/>
    <property type="molecule type" value="Genomic_DNA"/>
</dbReference>
<name>A0A8H9N1Y5_VIBVL</name>
<protein>
    <submittedName>
        <fullName evidence="1">Uncharacterized protein</fullName>
    </submittedName>
</protein>
<evidence type="ECO:0000313" key="1">
    <source>
        <dbReference type="EMBL" id="HAS8541335.1"/>
    </source>
</evidence>
<proteinExistence type="predicted"/>
<organism evidence="1">
    <name type="scientific">Vibrio vulnificus</name>
    <dbReference type="NCBI Taxonomy" id="672"/>
    <lineage>
        <taxon>Bacteria</taxon>
        <taxon>Pseudomonadati</taxon>
        <taxon>Pseudomonadota</taxon>
        <taxon>Gammaproteobacteria</taxon>
        <taxon>Vibrionales</taxon>
        <taxon>Vibrionaceae</taxon>
        <taxon>Vibrio</taxon>
    </lineage>
</organism>